<dbReference type="Proteomes" id="UP000276770">
    <property type="component" value="Unassembled WGS sequence"/>
</dbReference>
<dbReference type="EMBL" id="RCVZ01000006">
    <property type="protein sequence ID" value="RLQ95512.1"/>
    <property type="molecule type" value="Genomic_DNA"/>
</dbReference>
<gene>
    <name evidence="5" type="ORF">D9X91_10810</name>
</gene>
<dbReference type="Gene3D" id="1.10.10.2840">
    <property type="entry name" value="PucR C-terminal helix-turn-helix domain"/>
    <property type="match status" value="1"/>
</dbReference>
<keyword evidence="6" id="KW-1185">Reference proteome</keyword>
<evidence type="ECO:0000259" key="4">
    <source>
        <dbReference type="Pfam" id="PF17853"/>
    </source>
</evidence>
<accession>A0A3L7K467</accession>
<evidence type="ECO:0000259" key="3">
    <source>
        <dbReference type="Pfam" id="PF13556"/>
    </source>
</evidence>
<feature type="domain" description="Purine catabolism PurC-like" evidence="2">
    <location>
        <begin position="12"/>
        <end position="129"/>
    </location>
</feature>
<name>A0A3L7K467_9BACI</name>
<feature type="domain" description="CdaR GGDEF-like" evidence="4">
    <location>
        <begin position="280"/>
        <end position="413"/>
    </location>
</feature>
<dbReference type="PANTHER" id="PTHR33744">
    <property type="entry name" value="CARBOHYDRATE DIACID REGULATOR"/>
    <property type="match status" value="1"/>
</dbReference>
<protein>
    <submittedName>
        <fullName evidence="5">PucR family transcriptional regulator</fullName>
    </submittedName>
</protein>
<dbReference type="InterPro" id="IPR041522">
    <property type="entry name" value="CdaR_GGDEF"/>
</dbReference>
<reference evidence="5 6" key="1">
    <citation type="submission" date="2018-10" db="EMBL/GenBank/DDBJ databases">
        <title>Falsibacillus sp. genome draft.</title>
        <authorList>
            <person name="Shi S."/>
        </authorList>
    </citation>
    <scope>NUCLEOTIDE SEQUENCE [LARGE SCALE GENOMIC DNA]</scope>
    <source>
        <strain evidence="5 6">GY 10110</strain>
    </source>
</reference>
<dbReference type="InterPro" id="IPR042070">
    <property type="entry name" value="PucR_C-HTH_sf"/>
</dbReference>
<dbReference type="Pfam" id="PF17853">
    <property type="entry name" value="GGDEF_2"/>
    <property type="match status" value="1"/>
</dbReference>
<dbReference type="RefSeq" id="WP_121680627.1">
    <property type="nucleotide sequence ID" value="NZ_RCVZ01000006.1"/>
</dbReference>
<comment type="similarity">
    <text evidence="1">Belongs to the CdaR family.</text>
</comment>
<comment type="caution">
    <text evidence="5">The sequence shown here is derived from an EMBL/GenBank/DDBJ whole genome shotgun (WGS) entry which is preliminary data.</text>
</comment>
<dbReference type="InterPro" id="IPR012914">
    <property type="entry name" value="PucR_dom"/>
</dbReference>
<evidence type="ECO:0000313" key="6">
    <source>
        <dbReference type="Proteomes" id="UP000276770"/>
    </source>
</evidence>
<dbReference type="InterPro" id="IPR051448">
    <property type="entry name" value="CdaR-like_regulators"/>
</dbReference>
<dbReference type="OrthoDB" id="143422at2"/>
<organism evidence="5 6">
    <name type="scientific">Falsibacillus albus</name>
    <dbReference type="NCBI Taxonomy" id="2478915"/>
    <lineage>
        <taxon>Bacteria</taxon>
        <taxon>Bacillati</taxon>
        <taxon>Bacillota</taxon>
        <taxon>Bacilli</taxon>
        <taxon>Bacillales</taxon>
        <taxon>Bacillaceae</taxon>
        <taxon>Falsibacillus</taxon>
    </lineage>
</organism>
<dbReference type="InterPro" id="IPR025736">
    <property type="entry name" value="PucR_C-HTH_dom"/>
</dbReference>
<evidence type="ECO:0000313" key="5">
    <source>
        <dbReference type="EMBL" id="RLQ95512.1"/>
    </source>
</evidence>
<evidence type="ECO:0000259" key="2">
    <source>
        <dbReference type="Pfam" id="PF07905"/>
    </source>
</evidence>
<sequence>MKKHAQLTIDGILDRKHFESAEIIAGHNGTSRIIKWVHVVEVTKIKNLLKGNELILSTGVAWKDRPATFLSMVNQLIECNAAGICLEIGTYMDVIPEDVIRLADEKQFPIIVFNQEVPFVEITQDLHTNLINQQYMMISELEHYSQSLNKQLLNISSYKDILKFLHEELGVQVIFSFKEQEPCFVPPVVKSQQAKWREAREQKNEEPFKNEHLITSPIYLFDQEYAELTIYDPEHSLNEFETLILDRTSTALAHHLLRHLYVEEKKRVEESKWIDAWLAGERRKEDIFEYLSELDIQHNSHGAVVCIFKLDCLRKNNEIDMTYYKLQFRSFFQQQGFQAFITEKNNMMIFILLNKRSKKTWKSRLSIVVNRMNESDLIKRKNLARSTCGIGKYVEDLEKVSQSFHCAEETIRIQDKVSGCSSYFYEDLHLYRIIAKCRKHIDLDEYISEYLSPVIKYDENYNGKLLETLKVYLSCNGSKKETAKKLYVVRQTLYHRLSKLEQLLGDDFMEPGKRLAIEFMIMSHEFITMNSQLSSKGAAQS</sequence>
<feature type="domain" description="PucR C-terminal helix-turn-helix" evidence="3">
    <location>
        <begin position="465"/>
        <end position="519"/>
    </location>
</feature>
<dbReference type="AlphaFoldDB" id="A0A3L7K467"/>
<dbReference type="Pfam" id="PF13556">
    <property type="entry name" value="HTH_30"/>
    <property type="match status" value="1"/>
</dbReference>
<evidence type="ECO:0000256" key="1">
    <source>
        <dbReference type="ARBA" id="ARBA00006754"/>
    </source>
</evidence>
<proteinExistence type="inferred from homology"/>
<dbReference type="Pfam" id="PF07905">
    <property type="entry name" value="PucR"/>
    <property type="match status" value="1"/>
</dbReference>